<dbReference type="EMBL" id="QXFV01002925">
    <property type="protein sequence ID" value="KAE8981758.1"/>
    <property type="molecule type" value="Genomic_DNA"/>
</dbReference>
<protein>
    <submittedName>
        <fullName evidence="2">Uncharacterized protein</fullName>
    </submittedName>
</protein>
<accession>A0A6A3IM52</accession>
<comment type="caution">
    <text evidence="2">The sequence shown here is derived from an EMBL/GenBank/DDBJ whole genome shotgun (WGS) entry which is preliminary data.</text>
</comment>
<evidence type="ECO:0000313" key="3">
    <source>
        <dbReference type="Proteomes" id="UP000429607"/>
    </source>
</evidence>
<dbReference type="AlphaFoldDB" id="A0A6A3IM52"/>
<evidence type="ECO:0000313" key="2">
    <source>
        <dbReference type="EMBL" id="KAE8981758.1"/>
    </source>
</evidence>
<proteinExistence type="predicted"/>
<reference evidence="3 4" key="1">
    <citation type="submission" date="2018-09" db="EMBL/GenBank/DDBJ databases">
        <title>Genomic investigation of the strawberry pathogen Phytophthora fragariae indicates pathogenicity is determined by transcriptional variation in three key races.</title>
        <authorList>
            <person name="Adams T.M."/>
            <person name="Armitage A.D."/>
            <person name="Sobczyk M.K."/>
            <person name="Bates H.J."/>
            <person name="Dunwell J.M."/>
            <person name="Nellist C.F."/>
            <person name="Harrison R.J."/>
        </authorList>
    </citation>
    <scope>NUCLEOTIDE SEQUENCE [LARGE SCALE GENOMIC DNA]</scope>
    <source>
        <strain evidence="2 3">SCRP249</strain>
        <strain evidence="1 4">SCRP324</strain>
    </source>
</reference>
<dbReference type="EMBL" id="QXFU01002896">
    <property type="protein sequence ID" value="KAE8980397.1"/>
    <property type="molecule type" value="Genomic_DNA"/>
</dbReference>
<dbReference type="Proteomes" id="UP000435112">
    <property type="component" value="Unassembled WGS sequence"/>
</dbReference>
<evidence type="ECO:0000313" key="4">
    <source>
        <dbReference type="Proteomes" id="UP000435112"/>
    </source>
</evidence>
<organism evidence="2 3">
    <name type="scientific">Phytophthora rubi</name>
    <dbReference type="NCBI Taxonomy" id="129364"/>
    <lineage>
        <taxon>Eukaryota</taxon>
        <taxon>Sar</taxon>
        <taxon>Stramenopiles</taxon>
        <taxon>Oomycota</taxon>
        <taxon>Peronosporomycetes</taxon>
        <taxon>Peronosporales</taxon>
        <taxon>Peronosporaceae</taxon>
        <taxon>Phytophthora</taxon>
    </lineage>
</organism>
<gene>
    <name evidence="2" type="ORF">PR001_g23911</name>
    <name evidence="1" type="ORF">PR002_g24143</name>
</gene>
<evidence type="ECO:0000313" key="1">
    <source>
        <dbReference type="EMBL" id="KAE8980397.1"/>
    </source>
</evidence>
<dbReference type="Proteomes" id="UP000429607">
    <property type="component" value="Unassembled WGS sequence"/>
</dbReference>
<sequence length="70" mass="7999">MHKRRVMPSPKSEYNRTDVVLFFLLANTANAFLHGQHYLLACFNDPVAPRNRTRSVQGTVPLVITFSVVR</sequence>
<name>A0A6A3IM52_9STRA</name>